<feature type="compositionally biased region" description="Polar residues" evidence="1">
    <location>
        <begin position="107"/>
        <end position="116"/>
    </location>
</feature>
<dbReference type="EMBL" id="JAYMGO010000003">
    <property type="protein sequence ID" value="KAL1279359.1"/>
    <property type="molecule type" value="Genomic_DNA"/>
</dbReference>
<accession>A0ABR3NQQ5</accession>
<evidence type="ECO:0000313" key="3">
    <source>
        <dbReference type="Proteomes" id="UP001558613"/>
    </source>
</evidence>
<proteinExistence type="predicted"/>
<evidence type="ECO:0000256" key="1">
    <source>
        <dbReference type="SAM" id="MobiDB-lite"/>
    </source>
</evidence>
<gene>
    <name evidence="2" type="ORF">QQF64_026032</name>
</gene>
<reference evidence="2 3" key="1">
    <citation type="submission" date="2023-09" db="EMBL/GenBank/DDBJ databases">
        <authorList>
            <person name="Wang M."/>
        </authorList>
    </citation>
    <scope>NUCLEOTIDE SEQUENCE [LARGE SCALE GENOMIC DNA]</scope>
    <source>
        <strain evidence="2">GT-2023</strain>
        <tissue evidence="2">Liver</tissue>
    </source>
</reference>
<feature type="region of interest" description="Disordered" evidence="1">
    <location>
        <begin position="97"/>
        <end position="164"/>
    </location>
</feature>
<keyword evidence="3" id="KW-1185">Reference proteome</keyword>
<name>A0ABR3NQQ5_9TELE</name>
<evidence type="ECO:0000313" key="2">
    <source>
        <dbReference type="EMBL" id="KAL1279359.1"/>
    </source>
</evidence>
<sequence>MSDLTLAKVVEIVLKGTHAFSLIESCVSWSFEAKFEVGDAVLARDYRGRERWASGVVTAQSGPVSYTVDVGASEEWRCYTDQLLSIPTKTAESQFTELPENKKVSVPLQTSVNATSPTPPTREQDVNSDISAECQAKQDKPDIPPTQVRRYPARVIKPPNHLTL</sequence>
<comment type="caution">
    <text evidence="2">The sequence shown here is derived from an EMBL/GenBank/DDBJ whole genome shotgun (WGS) entry which is preliminary data.</text>
</comment>
<organism evidence="2 3">
    <name type="scientific">Cirrhinus molitorella</name>
    <name type="common">mud carp</name>
    <dbReference type="NCBI Taxonomy" id="172907"/>
    <lineage>
        <taxon>Eukaryota</taxon>
        <taxon>Metazoa</taxon>
        <taxon>Chordata</taxon>
        <taxon>Craniata</taxon>
        <taxon>Vertebrata</taxon>
        <taxon>Euteleostomi</taxon>
        <taxon>Actinopterygii</taxon>
        <taxon>Neopterygii</taxon>
        <taxon>Teleostei</taxon>
        <taxon>Ostariophysi</taxon>
        <taxon>Cypriniformes</taxon>
        <taxon>Cyprinidae</taxon>
        <taxon>Labeoninae</taxon>
        <taxon>Labeonini</taxon>
        <taxon>Cirrhinus</taxon>
    </lineage>
</organism>
<protein>
    <submittedName>
        <fullName evidence="2">Uncharacterized protein</fullName>
    </submittedName>
</protein>
<dbReference type="Proteomes" id="UP001558613">
    <property type="component" value="Unassembled WGS sequence"/>
</dbReference>